<dbReference type="Proteomes" id="UP000447434">
    <property type="component" value="Chromosome 10"/>
</dbReference>
<evidence type="ECO:0000313" key="1">
    <source>
        <dbReference type="EMBL" id="KAE9605601.1"/>
    </source>
</evidence>
<organism evidence="1 2">
    <name type="scientific">Lupinus albus</name>
    <name type="common">White lupine</name>
    <name type="synonym">Lupinus termis</name>
    <dbReference type="NCBI Taxonomy" id="3870"/>
    <lineage>
        <taxon>Eukaryota</taxon>
        <taxon>Viridiplantae</taxon>
        <taxon>Streptophyta</taxon>
        <taxon>Embryophyta</taxon>
        <taxon>Tracheophyta</taxon>
        <taxon>Spermatophyta</taxon>
        <taxon>Magnoliopsida</taxon>
        <taxon>eudicotyledons</taxon>
        <taxon>Gunneridae</taxon>
        <taxon>Pentapetalae</taxon>
        <taxon>rosids</taxon>
        <taxon>fabids</taxon>
        <taxon>Fabales</taxon>
        <taxon>Fabaceae</taxon>
        <taxon>Papilionoideae</taxon>
        <taxon>50 kb inversion clade</taxon>
        <taxon>genistoids sensu lato</taxon>
        <taxon>core genistoids</taxon>
        <taxon>Genisteae</taxon>
        <taxon>Lupinus</taxon>
    </lineage>
</organism>
<name>A0A6A4PVA0_LUPAL</name>
<reference evidence="2" key="1">
    <citation type="journal article" date="2020" name="Nat. Commun.">
        <title>Genome sequence of the cluster root forming white lupin.</title>
        <authorList>
            <person name="Hufnagel B."/>
            <person name="Marques A."/>
            <person name="Soriano A."/>
            <person name="Marques L."/>
            <person name="Divol F."/>
            <person name="Doumas P."/>
            <person name="Sallet E."/>
            <person name="Mancinotti D."/>
            <person name="Carrere S."/>
            <person name="Marande W."/>
            <person name="Arribat S."/>
            <person name="Keller J."/>
            <person name="Huneau C."/>
            <person name="Blein T."/>
            <person name="Aime D."/>
            <person name="Laguerre M."/>
            <person name="Taylor J."/>
            <person name="Schubert V."/>
            <person name="Nelson M."/>
            <person name="Geu-Flores F."/>
            <person name="Crespi M."/>
            <person name="Gallardo-Guerrero K."/>
            <person name="Delaux P.-M."/>
            <person name="Salse J."/>
            <person name="Berges H."/>
            <person name="Guyot R."/>
            <person name="Gouzy J."/>
            <person name="Peret B."/>
        </authorList>
    </citation>
    <scope>NUCLEOTIDE SEQUENCE [LARGE SCALE GENOMIC DNA]</scope>
    <source>
        <strain evidence="2">cv. Amiga</strain>
    </source>
</reference>
<dbReference type="AlphaFoldDB" id="A0A6A4PVA0"/>
<dbReference type="OrthoDB" id="348201at2759"/>
<dbReference type="InterPro" id="IPR055326">
    <property type="entry name" value="MINIYO"/>
</dbReference>
<keyword evidence="2" id="KW-1185">Reference proteome</keyword>
<evidence type="ECO:0000313" key="2">
    <source>
        <dbReference type="Proteomes" id="UP000447434"/>
    </source>
</evidence>
<dbReference type="PANTHER" id="PTHR47605">
    <property type="entry name" value="TRANSCRIPTIONAL ELONGATION REGULATOR MINIYO"/>
    <property type="match status" value="1"/>
</dbReference>
<dbReference type="EMBL" id="WOCE01000010">
    <property type="protein sequence ID" value="KAE9605601.1"/>
    <property type="molecule type" value="Genomic_DNA"/>
</dbReference>
<sequence length="104" mass="11510">MFRAESTNNAIGGNEPKKVKVLNTSSLQISENDASSLVGSIVEKGLSDSHNNNNSFLFYPFPKLNVLHFPIARHRSHGPGMFLNLIHYNKPPTSESCEQLDGKK</sequence>
<protein>
    <submittedName>
        <fullName evidence="1">Uncharacterized protein</fullName>
    </submittedName>
</protein>
<accession>A0A6A4PVA0</accession>
<proteinExistence type="predicted"/>
<comment type="caution">
    <text evidence="1">The sequence shown here is derived from an EMBL/GenBank/DDBJ whole genome shotgun (WGS) entry which is preliminary data.</text>
</comment>
<gene>
    <name evidence="1" type="ORF">Lalb_Chr10g0099061</name>
</gene>
<dbReference type="PANTHER" id="PTHR47605:SF2">
    <property type="entry name" value="TRANSCRIPTIONAL ELONGATION REGULATOR MINIYO"/>
    <property type="match status" value="1"/>
</dbReference>